<gene>
    <name evidence="2" type="ORF">EVAR_63869_1</name>
</gene>
<dbReference type="EMBL" id="BGZK01002249">
    <property type="protein sequence ID" value="GBP92204.1"/>
    <property type="molecule type" value="Genomic_DNA"/>
</dbReference>
<accession>A0A4C1ZYW4</accession>
<feature type="non-terminal residue" evidence="2">
    <location>
        <position position="235"/>
    </location>
</feature>
<protein>
    <submittedName>
        <fullName evidence="2">Uncharacterized protein</fullName>
    </submittedName>
</protein>
<name>A0A4C1ZYW4_EUMVA</name>
<organism evidence="2 3">
    <name type="scientific">Eumeta variegata</name>
    <name type="common">Bagworm moth</name>
    <name type="synonym">Eumeta japonica</name>
    <dbReference type="NCBI Taxonomy" id="151549"/>
    <lineage>
        <taxon>Eukaryota</taxon>
        <taxon>Metazoa</taxon>
        <taxon>Ecdysozoa</taxon>
        <taxon>Arthropoda</taxon>
        <taxon>Hexapoda</taxon>
        <taxon>Insecta</taxon>
        <taxon>Pterygota</taxon>
        <taxon>Neoptera</taxon>
        <taxon>Endopterygota</taxon>
        <taxon>Lepidoptera</taxon>
        <taxon>Glossata</taxon>
        <taxon>Ditrysia</taxon>
        <taxon>Tineoidea</taxon>
        <taxon>Psychidae</taxon>
        <taxon>Oiketicinae</taxon>
        <taxon>Eumeta</taxon>
    </lineage>
</organism>
<proteinExistence type="predicted"/>
<keyword evidence="3" id="KW-1185">Reference proteome</keyword>
<feature type="region of interest" description="Disordered" evidence="1">
    <location>
        <begin position="1"/>
        <end position="27"/>
    </location>
</feature>
<feature type="compositionally biased region" description="Basic and acidic residues" evidence="1">
    <location>
        <begin position="1"/>
        <end position="26"/>
    </location>
</feature>
<comment type="caution">
    <text evidence="2">The sequence shown here is derived from an EMBL/GenBank/DDBJ whole genome shotgun (WGS) entry which is preliminary data.</text>
</comment>
<dbReference type="AlphaFoldDB" id="A0A4C1ZYW4"/>
<reference evidence="2 3" key="1">
    <citation type="journal article" date="2019" name="Commun. Biol.">
        <title>The bagworm genome reveals a unique fibroin gene that provides high tensile strength.</title>
        <authorList>
            <person name="Kono N."/>
            <person name="Nakamura H."/>
            <person name="Ohtoshi R."/>
            <person name="Tomita M."/>
            <person name="Numata K."/>
            <person name="Arakawa K."/>
        </authorList>
    </citation>
    <scope>NUCLEOTIDE SEQUENCE [LARGE SCALE GENOMIC DNA]</scope>
</reference>
<evidence type="ECO:0000256" key="1">
    <source>
        <dbReference type="SAM" id="MobiDB-lite"/>
    </source>
</evidence>
<dbReference type="Proteomes" id="UP000299102">
    <property type="component" value="Unassembled WGS sequence"/>
</dbReference>
<sequence length="235" mass="25990">MTPKNELSRATHRRDTIDPRRGDRVTTYRSGRVPSMRTRRNDKSALLTTLLKARVLCVPRGILWKRLNVCNGALTVTQHFSSVLRTILRDDFTHRYEIPESKAITAATDAAAHGLSQLQRSHQCVAGPLRTIRISKGVGNALTIRGRRPVAALNCPPAEINPFDDFVDIKGPATLLFDISNRIYESRHGGAGAPNKYAQSRIPIGATLRTKFVLLNPAPRLYVVPNGHNGLVAVF</sequence>
<evidence type="ECO:0000313" key="3">
    <source>
        <dbReference type="Proteomes" id="UP000299102"/>
    </source>
</evidence>
<evidence type="ECO:0000313" key="2">
    <source>
        <dbReference type="EMBL" id="GBP92204.1"/>
    </source>
</evidence>